<sequence>MTTPLPGDESQVAAGHFSEGYKERNTLPLSRDHVEPERKSSLSSAHTLSVQESSATGNALASAAIGERRVGRGWWLFWSALIVLGLCLCTWQINRGQARAQHLEDAASAPELVMPDAPPASASLIELRGEWLPQHSLLLDNRTLDQRHGVAVLTPFKAEDGRWWLVERGFVPTPAPRVDPDVVTPLEPSAIRGRWQWLDSRGTSGGPLFGPNREGQRLQQIDLSAWQALGPPAYAGVLHQVSGIGQFAPWWQPGNMTPERHYAYALQWLGLSLGAAVVMVLGARRQRSSSLHQHHV</sequence>
<dbReference type="PANTHER" id="PTHR23427:SF2">
    <property type="entry name" value="SURFEIT LOCUS PROTEIN 1"/>
    <property type="match status" value="1"/>
</dbReference>
<comment type="similarity">
    <text evidence="2 6">Belongs to the SURF1 family.</text>
</comment>
<accession>A0A558HX28</accession>
<comment type="subcellular location">
    <subcellularLocation>
        <location evidence="6">Cell membrane</location>
        <topology evidence="6">Multi-pass membrane protein</topology>
    </subcellularLocation>
    <subcellularLocation>
        <location evidence="1">Membrane</location>
    </subcellularLocation>
</comment>
<name>A0A558HX28_9GAMM</name>
<dbReference type="RefSeq" id="WP_144726321.1">
    <property type="nucleotide sequence ID" value="NZ_CAWOWR010000001.1"/>
</dbReference>
<evidence type="ECO:0000313" key="8">
    <source>
        <dbReference type="EMBL" id="TVU73690.1"/>
    </source>
</evidence>
<evidence type="ECO:0000256" key="3">
    <source>
        <dbReference type="ARBA" id="ARBA00022692"/>
    </source>
</evidence>
<organism evidence="8 9">
    <name type="scientific">Cobetia crustatorum</name>
    <dbReference type="NCBI Taxonomy" id="553385"/>
    <lineage>
        <taxon>Bacteria</taxon>
        <taxon>Pseudomonadati</taxon>
        <taxon>Pseudomonadota</taxon>
        <taxon>Gammaproteobacteria</taxon>
        <taxon>Oceanospirillales</taxon>
        <taxon>Halomonadaceae</taxon>
        <taxon>Cobetia</taxon>
    </lineage>
</organism>
<feature type="transmembrane region" description="Helical" evidence="6">
    <location>
        <begin position="262"/>
        <end position="283"/>
    </location>
</feature>
<feature type="compositionally biased region" description="Basic and acidic residues" evidence="7">
    <location>
        <begin position="25"/>
        <end position="40"/>
    </location>
</feature>
<dbReference type="OrthoDB" id="9789940at2"/>
<dbReference type="PANTHER" id="PTHR23427">
    <property type="entry name" value="SURFEIT LOCUS PROTEIN"/>
    <property type="match status" value="1"/>
</dbReference>
<dbReference type="AlphaFoldDB" id="A0A558HX28"/>
<evidence type="ECO:0000256" key="4">
    <source>
        <dbReference type="ARBA" id="ARBA00022989"/>
    </source>
</evidence>
<gene>
    <name evidence="8" type="ORF">FQP86_01035</name>
</gene>
<dbReference type="InterPro" id="IPR045214">
    <property type="entry name" value="Surf1/Surf4"/>
</dbReference>
<dbReference type="GO" id="GO:0005886">
    <property type="term" value="C:plasma membrane"/>
    <property type="evidence" value="ECO:0007669"/>
    <property type="project" value="UniProtKB-SubCell"/>
</dbReference>
<keyword evidence="3 6" id="KW-0812">Transmembrane</keyword>
<keyword evidence="6" id="KW-1003">Cell membrane</keyword>
<feature type="transmembrane region" description="Helical" evidence="6">
    <location>
        <begin position="74"/>
        <end position="93"/>
    </location>
</feature>
<proteinExistence type="inferred from homology"/>
<dbReference type="STRING" id="553385.GCA_000591415_00079"/>
<dbReference type="Pfam" id="PF02104">
    <property type="entry name" value="SURF1"/>
    <property type="match status" value="1"/>
</dbReference>
<evidence type="ECO:0000256" key="5">
    <source>
        <dbReference type="ARBA" id="ARBA00023136"/>
    </source>
</evidence>
<dbReference type="CDD" id="cd06662">
    <property type="entry name" value="SURF1"/>
    <property type="match status" value="1"/>
</dbReference>
<evidence type="ECO:0000313" key="9">
    <source>
        <dbReference type="Proteomes" id="UP000319941"/>
    </source>
</evidence>
<feature type="compositionally biased region" description="Polar residues" evidence="7">
    <location>
        <begin position="41"/>
        <end position="50"/>
    </location>
</feature>
<keyword evidence="9" id="KW-1185">Reference proteome</keyword>
<feature type="region of interest" description="Disordered" evidence="7">
    <location>
        <begin position="25"/>
        <end position="50"/>
    </location>
</feature>
<dbReference type="PROSITE" id="PS50895">
    <property type="entry name" value="SURF1"/>
    <property type="match status" value="1"/>
</dbReference>
<evidence type="ECO:0000256" key="7">
    <source>
        <dbReference type="SAM" id="MobiDB-lite"/>
    </source>
</evidence>
<evidence type="ECO:0000256" key="2">
    <source>
        <dbReference type="ARBA" id="ARBA00007165"/>
    </source>
</evidence>
<protein>
    <recommendedName>
        <fullName evidence="6">SURF1-like protein</fullName>
    </recommendedName>
</protein>
<dbReference type="InterPro" id="IPR002994">
    <property type="entry name" value="Surf1/Shy1"/>
</dbReference>
<comment type="caution">
    <text evidence="8">The sequence shown here is derived from an EMBL/GenBank/DDBJ whole genome shotgun (WGS) entry which is preliminary data.</text>
</comment>
<keyword evidence="5 6" id="KW-0472">Membrane</keyword>
<evidence type="ECO:0000256" key="6">
    <source>
        <dbReference type="RuleBase" id="RU363076"/>
    </source>
</evidence>
<dbReference type="EMBL" id="VNFH01000001">
    <property type="protein sequence ID" value="TVU73690.1"/>
    <property type="molecule type" value="Genomic_DNA"/>
</dbReference>
<reference evidence="8 9" key="1">
    <citation type="submission" date="2019-07" db="EMBL/GenBank/DDBJ databases">
        <title>Diversity of Bacteria from Kongsfjorden, Arctic.</title>
        <authorList>
            <person name="Yu Y."/>
        </authorList>
    </citation>
    <scope>NUCLEOTIDE SEQUENCE [LARGE SCALE GENOMIC DNA]</scope>
    <source>
        <strain evidence="8 9">SM1923</strain>
    </source>
</reference>
<evidence type="ECO:0000256" key="1">
    <source>
        <dbReference type="ARBA" id="ARBA00004370"/>
    </source>
</evidence>
<dbReference type="Proteomes" id="UP000319941">
    <property type="component" value="Unassembled WGS sequence"/>
</dbReference>
<keyword evidence="4 6" id="KW-1133">Transmembrane helix</keyword>